<comment type="caution">
    <text evidence="14">The sequence shown here is derived from an EMBL/GenBank/DDBJ whole genome shotgun (WGS) entry which is preliminary data.</text>
</comment>
<feature type="transmembrane region" description="Helical" evidence="11">
    <location>
        <begin position="435"/>
        <end position="458"/>
    </location>
</feature>
<keyword evidence="6" id="KW-0677">Repeat</keyword>
<evidence type="ECO:0000256" key="10">
    <source>
        <dbReference type="PIRSR" id="PIRSR000018-51"/>
    </source>
</evidence>
<feature type="signal peptide" evidence="12">
    <location>
        <begin position="1"/>
        <end position="32"/>
    </location>
</feature>
<feature type="domain" description="Cytochrome c" evidence="13">
    <location>
        <begin position="36"/>
        <end position="139"/>
    </location>
</feature>
<feature type="binding site" description="covalent" evidence="9">
    <location>
        <position position="53"/>
    </location>
    <ligand>
        <name>heme c</name>
        <dbReference type="ChEBI" id="CHEBI:61717"/>
        <label>1</label>
    </ligand>
</feature>
<keyword evidence="2" id="KW-1003">Cell membrane</keyword>
<keyword evidence="4 10" id="KW-0479">Metal-binding</keyword>
<evidence type="ECO:0000256" key="1">
    <source>
        <dbReference type="ARBA" id="ARBA00004236"/>
    </source>
</evidence>
<dbReference type="GO" id="GO:0020037">
    <property type="term" value="F:heme binding"/>
    <property type="evidence" value="ECO:0007669"/>
    <property type="project" value="InterPro"/>
</dbReference>
<dbReference type="InterPro" id="IPR036909">
    <property type="entry name" value="Cyt_c-like_dom_sf"/>
</dbReference>
<evidence type="ECO:0000256" key="12">
    <source>
        <dbReference type="SAM" id="SignalP"/>
    </source>
</evidence>
<comment type="subcellular location">
    <subcellularLocation>
        <location evidence="1">Cell membrane</location>
    </subcellularLocation>
</comment>
<evidence type="ECO:0000313" key="14">
    <source>
        <dbReference type="EMBL" id="MCX5571940.1"/>
    </source>
</evidence>
<feature type="binding site" description="axial binding residue" evidence="10">
    <location>
        <position position="201"/>
    </location>
    <ligand>
        <name>heme c</name>
        <dbReference type="ChEBI" id="CHEBI:61717"/>
        <label>2</label>
    </ligand>
    <ligandPart>
        <name>Fe</name>
        <dbReference type="ChEBI" id="CHEBI:18248"/>
    </ligandPart>
</feature>
<protein>
    <submittedName>
        <fullName evidence="14">Cytochrome c</fullName>
    </submittedName>
</protein>
<sequence>MRRPRRRAAAPAWLALALSGLIGAAAPGPAHAADADTIARGKYLAIASDCTACHTLPGGKPMAGGLPIETPIGAIIATNITPSKTAGIGNYTLDQFSAALRRGVRRDGQLLYPAMPYTAYAKLSDEDVAALYAYFMNSVEPVDQKPAETKLPLPFNIRLSMAAWNLLFLDGKPFSSDPSQSAEWNRGAYLVRGPAHCGTCHTPRNLLMAEQSSREMAGGDIGFWHAPNVTSDANSGIGGWSIDELVAYMRDGHASAKAQAGGPMAEAVENSLRFLTNADLRAIAVYLKSVPAIHDPADTRPTYLWGNPTDDLAKIRGVPLPGDHDQWSGAQIYDAYCASCHQDKGQGSFDGRLPSLLHNTALGTTNTNNVVAVILQGLRRQPDVLMPAFADALSDQQVATLGAYLIENFGNPAAKVTADQVKAIRAGAAAPNSTLILGAQIATVAAPLVVIALLLGWIGRRRSRGENASDMG</sequence>
<dbReference type="PROSITE" id="PS51007">
    <property type="entry name" value="CYTC"/>
    <property type="match status" value="3"/>
</dbReference>
<evidence type="ECO:0000256" key="8">
    <source>
        <dbReference type="ARBA" id="ARBA00023136"/>
    </source>
</evidence>
<keyword evidence="8 11" id="KW-0472">Membrane</keyword>
<dbReference type="RefSeq" id="WP_266340902.1">
    <property type="nucleotide sequence ID" value="NZ_JAPKNK010000013.1"/>
</dbReference>
<evidence type="ECO:0000256" key="7">
    <source>
        <dbReference type="ARBA" id="ARBA00023004"/>
    </source>
</evidence>
<feature type="binding site" description="covalent" evidence="9">
    <location>
        <position position="337"/>
    </location>
    <ligand>
        <name>heme c</name>
        <dbReference type="ChEBI" id="CHEBI:61717"/>
        <label>3</label>
    </ligand>
</feature>
<feature type="binding site" description="axial binding residue" evidence="10">
    <location>
        <position position="54"/>
    </location>
    <ligand>
        <name>heme c</name>
        <dbReference type="ChEBI" id="CHEBI:61717"/>
        <label>1</label>
    </ligand>
    <ligandPart>
        <name>Fe</name>
        <dbReference type="ChEBI" id="CHEBI:18248"/>
    </ligandPart>
</feature>
<keyword evidence="11" id="KW-1133">Transmembrane helix</keyword>
<feature type="binding site" description="covalent" evidence="9">
    <location>
        <position position="50"/>
    </location>
    <ligand>
        <name>heme c</name>
        <dbReference type="ChEBI" id="CHEBI:61717"/>
        <label>1</label>
    </ligand>
</feature>
<gene>
    <name evidence="14" type="ORF">OSH07_22255</name>
</gene>
<dbReference type="EMBL" id="JAPKNK010000013">
    <property type="protein sequence ID" value="MCX5571940.1"/>
    <property type="molecule type" value="Genomic_DNA"/>
</dbReference>
<feature type="chain" id="PRO_5040949217" evidence="12">
    <location>
        <begin position="33"/>
        <end position="472"/>
    </location>
</feature>
<feature type="binding site" description="axial binding residue" evidence="10">
    <location>
        <position position="341"/>
    </location>
    <ligand>
        <name>heme c</name>
        <dbReference type="ChEBI" id="CHEBI:61717"/>
        <label>3</label>
    </ligand>
    <ligandPart>
        <name>Fe</name>
        <dbReference type="ChEBI" id="CHEBI:18248"/>
    </ligandPart>
</feature>
<dbReference type="GO" id="GO:0005886">
    <property type="term" value="C:plasma membrane"/>
    <property type="evidence" value="ECO:0007669"/>
    <property type="project" value="UniProtKB-SubCell"/>
</dbReference>
<dbReference type="InterPro" id="IPR014353">
    <property type="entry name" value="Membr-bd_ADH_cyt_c"/>
</dbReference>
<dbReference type="Gene3D" id="1.10.760.10">
    <property type="entry name" value="Cytochrome c-like domain"/>
    <property type="match status" value="2"/>
</dbReference>
<dbReference type="PANTHER" id="PTHR35008">
    <property type="entry name" value="BLL4482 PROTEIN-RELATED"/>
    <property type="match status" value="1"/>
</dbReference>
<evidence type="ECO:0000256" key="4">
    <source>
        <dbReference type="ARBA" id="ARBA00022723"/>
    </source>
</evidence>
<dbReference type="AlphaFoldDB" id="A0A9X3IPG4"/>
<organism evidence="14 15">
    <name type="scientific">Kaistia nematophila</name>
    <dbReference type="NCBI Taxonomy" id="2994654"/>
    <lineage>
        <taxon>Bacteria</taxon>
        <taxon>Pseudomonadati</taxon>
        <taxon>Pseudomonadota</taxon>
        <taxon>Alphaproteobacteria</taxon>
        <taxon>Hyphomicrobiales</taxon>
        <taxon>Kaistiaceae</taxon>
        <taxon>Kaistia</taxon>
    </lineage>
</organism>
<proteinExistence type="predicted"/>
<reference evidence="14" key="1">
    <citation type="submission" date="2022-11" db="EMBL/GenBank/DDBJ databases">
        <title>Biodiversity and phylogenetic relationships of bacteria.</title>
        <authorList>
            <person name="Machado R.A.R."/>
            <person name="Bhat A."/>
            <person name="Loulou A."/>
            <person name="Kallel S."/>
        </authorList>
    </citation>
    <scope>NUCLEOTIDE SEQUENCE</scope>
    <source>
        <strain evidence="14">K-TC2</strain>
    </source>
</reference>
<dbReference type="PANTHER" id="PTHR35008:SF8">
    <property type="entry name" value="ALCOHOL DEHYDROGENASE CYTOCHROME C SUBUNIT"/>
    <property type="match status" value="1"/>
</dbReference>
<keyword evidence="7 10" id="KW-0408">Iron</keyword>
<evidence type="ECO:0000256" key="6">
    <source>
        <dbReference type="ARBA" id="ARBA00022737"/>
    </source>
</evidence>
<keyword evidence="5 12" id="KW-0732">Signal</keyword>
<dbReference type="InterPro" id="IPR051459">
    <property type="entry name" value="Cytochrome_c-type_DH"/>
</dbReference>
<evidence type="ECO:0000256" key="11">
    <source>
        <dbReference type="SAM" id="Phobius"/>
    </source>
</evidence>
<feature type="binding site" description="covalent" evidence="9">
    <location>
        <position position="340"/>
    </location>
    <ligand>
        <name>heme c</name>
        <dbReference type="ChEBI" id="CHEBI:61717"/>
        <label>3</label>
    </ligand>
</feature>
<dbReference type="GO" id="GO:0009055">
    <property type="term" value="F:electron transfer activity"/>
    <property type="evidence" value="ECO:0007669"/>
    <property type="project" value="InterPro"/>
</dbReference>
<accession>A0A9X3IPG4</accession>
<feature type="domain" description="Cytochrome c" evidence="13">
    <location>
        <begin position="324"/>
        <end position="409"/>
    </location>
</feature>
<keyword evidence="11" id="KW-0812">Transmembrane</keyword>
<dbReference type="PIRSF" id="PIRSF000018">
    <property type="entry name" value="Mb_ADH_cyt_c"/>
    <property type="match status" value="1"/>
</dbReference>
<dbReference type="InterPro" id="IPR009056">
    <property type="entry name" value="Cyt_c-like_dom"/>
</dbReference>
<keyword evidence="15" id="KW-1185">Reference proteome</keyword>
<feature type="domain" description="Cytochrome c" evidence="13">
    <location>
        <begin position="182"/>
        <end position="291"/>
    </location>
</feature>
<evidence type="ECO:0000256" key="5">
    <source>
        <dbReference type="ARBA" id="ARBA00022729"/>
    </source>
</evidence>
<evidence type="ECO:0000313" key="15">
    <source>
        <dbReference type="Proteomes" id="UP001144805"/>
    </source>
</evidence>
<dbReference type="SUPFAM" id="SSF46626">
    <property type="entry name" value="Cytochrome c"/>
    <property type="match status" value="3"/>
</dbReference>
<evidence type="ECO:0000256" key="3">
    <source>
        <dbReference type="ARBA" id="ARBA00022617"/>
    </source>
</evidence>
<dbReference type="Pfam" id="PF13442">
    <property type="entry name" value="Cytochrome_CBB3"/>
    <property type="match status" value="1"/>
</dbReference>
<feature type="binding site" description="covalent" evidence="9">
    <location>
        <position position="200"/>
    </location>
    <ligand>
        <name>heme c</name>
        <dbReference type="ChEBI" id="CHEBI:61717"/>
        <label>2</label>
    </ligand>
</feature>
<evidence type="ECO:0000256" key="2">
    <source>
        <dbReference type="ARBA" id="ARBA00022475"/>
    </source>
</evidence>
<comment type="cofactor">
    <cofactor evidence="9">
        <name>heme c</name>
        <dbReference type="ChEBI" id="CHEBI:61717"/>
    </cofactor>
    <text evidence="9">Binds 3 heme c groups covalently per subunit.</text>
</comment>
<evidence type="ECO:0000256" key="9">
    <source>
        <dbReference type="PIRSR" id="PIRSR000018-50"/>
    </source>
</evidence>
<evidence type="ECO:0000259" key="13">
    <source>
        <dbReference type="PROSITE" id="PS51007"/>
    </source>
</evidence>
<dbReference type="GO" id="GO:0005506">
    <property type="term" value="F:iron ion binding"/>
    <property type="evidence" value="ECO:0007669"/>
    <property type="project" value="InterPro"/>
</dbReference>
<keyword evidence="3 9" id="KW-0349">Heme</keyword>
<dbReference type="Proteomes" id="UP001144805">
    <property type="component" value="Unassembled WGS sequence"/>
</dbReference>
<dbReference type="Pfam" id="PF00034">
    <property type="entry name" value="Cytochrom_C"/>
    <property type="match status" value="1"/>
</dbReference>
<dbReference type="GO" id="GO:0016614">
    <property type="term" value="F:oxidoreductase activity, acting on CH-OH group of donors"/>
    <property type="evidence" value="ECO:0007669"/>
    <property type="project" value="InterPro"/>
</dbReference>
<name>A0A9X3IPG4_9HYPH</name>
<feature type="binding site" description="covalent" evidence="9">
    <location>
        <position position="197"/>
    </location>
    <ligand>
        <name>heme c</name>
        <dbReference type="ChEBI" id="CHEBI:61717"/>
        <label>2</label>
    </ligand>
</feature>